<name>A0A9Y6J9R8_9CICH</name>
<dbReference type="CTD" id="401251"/>
<dbReference type="Pfam" id="PF11414">
    <property type="entry name" value="Suppressor_APC"/>
    <property type="match status" value="1"/>
</dbReference>
<keyword evidence="3" id="KW-1185">Reference proteome</keyword>
<keyword evidence="1" id="KW-0175">Coiled coil</keyword>
<feature type="region of interest" description="Disordered" evidence="2">
    <location>
        <begin position="21"/>
        <end position="44"/>
    </location>
</feature>
<dbReference type="InterPro" id="IPR026828">
    <property type="entry name" value="SAPC2_1/2"/>
</dbReference>
<dbReference type="Proteomes" id="UP000695023">
    <property type="component" value="Unplaced"/>
</dbReference>
<protein>
    <submittedName>
        <fullName evidence="4">Suppressor APC domain-containing protein 1</fullName>
    </submittedName>
</protein>
<evidence type="ECO:0000313" key="4">
    <source>
        <dbReference type="RefSeq" id="XP_013764210.1"/>
    </source>
</evidence>
<evidence type="ECO:0000256" key="1">
    <source>
        <dbReference type="SAM" id="Coils"/>
    </source>
</evidence>
<accession>A0A9Y6J9R8</accession>
<evidence type="ECO:0000256" key="2">
    <source>
        <dbReference type="SAM" id="MobiDB-lite"/>
    </source>
</evidence>
<organism evidence="3 4">
    <name type="scientific">Pundamilia nyererei</name>
    <dbReference type="NCBI Taxonomy" id="303518"/>
    <lineage>
        <taxon>Eukaryota</taxon>
        <taxon>Metazoa</taxon>
        <taxon>Chordata</taxon>
        <taxon>Craniata</taxon>
        <taxon>Vertebrata</taxon>
        <taxon>Euteleostomi</taxon>
        <taxon>Actinopterygii</taxon>
        <taxon>Neopterygii</taxon>
        <taxon>Teleostei</taxon>
        <taxon>Neoteleostei</taxon>
        <taxon>Acanthomorphata</taxon>
        <taxon>Ovalentaria</taxon>
        <taxon>Cichlomorphae</taxon>
        <taxon>Cichliformes</taxon>
        <taxon>Cichlidae</taxon>
        <taxon>African cichlids</taxon>
        <taxon>Pseudocrenilabrinae</taxon>
        <taxon>Haplochromini</taxon>
        <taxon>Pundamilia</taxon>
    </lineage>
</organism>
<feature type="compositionally biased region" description="Polar residues" evidence="2">
    <location>
        <begin position="34"/>
        <end position="44"/>
    </location>
</feature>
<dbReference type="AlphaFoldDB" id="A0A9Y6J9R8"/>
<feature type="coiled-coil region" evidence="1">
    <location>
        <begin position="188"/>
        <end position="222"/>
    </location>
</feature>
<reference evidence="4" key="1">
    <citation type="submission" date="2025-08" db="UniProtKB">
        <authorList>
            <consortium name="RefSeq"/>
        </authorList>
    </citation>
    <scope>IDENTIFICATION</scope>
</reference>
<gene>
    <name evidence="4" type="primary">sapcd1</name>
</gene>
<proteinExistence type="predicted"/>
<dbReference type="GeneID" id="102198393"/>
<dbReference type="PANTHER" id="PTHR14907:SF4">
    <property type="entry name" value="SUPPRESSOR APC DOMAIN-CONTAINING PROTEIN 1"/>
    <property type="match status" value="1"/>
</dbReference>
<dbReference type="PANTHER" id="PTHR14907">
    <property type="entry name" value="FI14130P"/>
    <property type="match status" value="1"/>
</dbReference>
<evidence type="ECO:0000313" key="3">
    <source>
        <dbReference type="Proteomes" id="UP000695023"/>
    </source>
</evidence>
<dbReference type="RefSeq" id="XP_013764210.1">
    <property type="nucleotide sequence ID" value="XM_013908756.1"/>
</dbReference>
<sequence length="222" mass="25195">MVMADPEPVYLQLCRQPAVPERPLGLSPRHQETPRNTNTPTSQSISHWQGVWRGEVNSSGSYTVVIIPLKTSLCSVDALRFYLWIKRLKDLEKEKDALWSGLEILEKARLWYLQRLEENRAWQDSIESRSGFVSRNEDGAEARSCLLGSRIQRVNGSLSSVMSEPNAMTSSNPSLLEAVADSDLRWHNSVLTQEVKNKNCQISLLEQEKHALLNQLHALKNC</sequence>